<evidence type="ECO:0000256" key="1">
    <source>
        <dbReference type="SAM" id="Phobius"/>
    </source>
</evidence>
<dbReference type="InterPro" id="IPR002656">
    <property type="entry name" value="Acyl_transf_3_dom"/>
</dbReference>
<feature type="transmembrane region" description="Helical" evidence="1">
    <location>
        <begin position="105"/>
        <end position="125"/>
    </location>
</feature>
<dbReference type="InterPro" id="IPR050623">
    <property type="entry name" value="Glucan_succinyl_AcylTrfase"/>
</dbReference>
<feature type="transmembrane region" description="Helical" evidence="1">
    <location>
        <begin position="137"/>
        <end position="154"/>
    </location>
</feature>
<dbReference type="Pfam" id="PF01757">
    <property type="entry name" value="Acyl_transf_3"/>
    <property type="match status" value="1"/>
</dbReference>
<keyword evidence="1" id="KW-0472">Membrane</keyword>
<feature type="transmembrane region" description="Helical" evidence="1">
    <location>
        <begin position="76"/>
        <end position="93"/>
    </location>
</feature>
<feature type="domain" description="Acyltransferase 3" evidence="2">
    <location>
        <begin position="54"/>
        <end position="194"/>
    </location>
</feature>
<keyword evidence="1" id="KW-1133">Transmembrane helix</keyword>
<keyword evidence="1" id="KW-0812">Transmembrane</keyword>
<protein>
    <recommendedName>
        <fullName evidence="2">Acyltransferase 3 domain-containing protein</fullName>
    </recommendedName>
</protein>
<sequence>MQPDMIRARDVIPDGILSVQQMIREMQRFLTESIKNGMEKDRLYAFGEKAALPVLFLLVIPVWGAAQILNTPVICVYRFGIYGICFLLGYYVFSHKKVTDRLACVSVPLATAAVVLAVFYVRYYFGENYAEEPVVNSPFSILYGWTVCLAVLGGMKRWGNRTSRKTAWLSKKSYGLYLFHYLALSAAAYFLDRYTKVTGLQPTFCRELQPMRAAIFSMS</sequence>
<comment type="caution">
    <text evidence="3">The sequence shown here is derived from an EMBL/GenBank/DDBJ whole genome shotgun (WGS) entry which is preliminary data.</text>
</comment>
<dbReference type="PANTHER" id="PTHR36927:SF1">
    <property type="entry name" value="MDO-LIKE PROTEIN"/>
    <property type="match status" value="1"/>
</dbReference>
<dbReference type="EMBL" id="QRVL01000001">
    <property type="protein sequence ID" value="RGS42324.1"/>
    <property type="molecule type" value="Genomic_DNA"/>
</dbReference>
<feature type="transmembrane region" description="Helical" evidence="1">
    <location>
        <begin position="174"/>
        <end position="191"/>
    </location>
</feature>
<feature type="transmembrane region" description="Helical" evidence="1">
    <location>
        <begin position="50"/>
        <end position="70"/>
    </location>
</feature>
<reference evidence="3 4" key="1">
    <citation type="submission" date="2018-08" db="EMBL/GenBank/DDBJ databases">
        <title>A genome reference for cultivated species of the human gut microbiota.</title>
        <authorList>
            <person name="Zou Y."/>
            <person name="Xue W."/>
            <person name="Luo G."/>
        </authorList>
    </citation>
    <scope>NUCLEOTIDE SEQUENCE [LARGE SCALE GENOMIC DNA]</scope>
    <source>
        <strain evidence="3 4">AF22-12AC</strain>
    </source>
</reference>
<name>A0A395VD83_9FIRM</name>
<accession>A0A395VD83</accession>
<gene>
    <name evidence="3" type="ORF">DWX93_03085</name>
</gene>
<evidence type="ECO:0000259" key="2">
    <source>
        <dbReference type="Pfam" id="PF01757"/>
    </source>
</evidence>
<evidence type="ECO:0000313" key="4">
    <source>
        <dbReference type="Proteomes" id="UP000266172"/>
    </source>
</evidence>
<dbReference type="GO" id="GO:0016747">
    <property type="term" value="F:acyltransferase activity, transferring groups other than amino-acyl groups"/>
    <property type="evidence" value="ECO:0007669"/>
    <property type="project" value="InterPro"/>
</dbReference>
<dbReference type="PANTHER" id="PTHR36927">
    <property type="entry name" value="BLR4337 PROTEIN"/>
    <property type="match status" value="1"/>
</dbReference>
<organism evidence="3 4">
    <name type="scientific">Roseburia hominis</name>
    <dbReference type="NCBI Taxonomy" id="301301"/>
    <lineage>
        <taxon>Bacteria</taxon>
        <taxon>Bacillati</taxon>
        <taxon>Bacillota</taxon>
        <taxon>Clostridia</taxon>
        <taxon>Lachnospirales</taxon>
        <taxon>Lachnospiraceae</taxon>
        <taxon>Roseburia</taxon>
    </lineage>
</organism>
<dbReference type="AlphaFoldDB" id="A0A395VD83"/>
<dbReference type="Proteomes" id="UP000266172">
    <property type="component" value="Unassembled WGS sequence"/>
</dbReference>
<proteinExistence type="predicted"/>
<evidence type="ECO:0000313" key="3">
    <source>
        <dbReference type="EMBL" id="RGS42324.1"/>
    </source>
</evidence>